<dbReference type="Proteomes" id="UP000321436">
    <property type="component" value="Unassembled WGS sequence"/>
</dbReference>
<dbReference type="Gene3D" id="2.170.190.11">
    <property type="entry name" value="Molybdopterin biosynthesis moea protein, domain 3"/>
    <property type="match status" value="1"/>
</dbReference>
<dbReference type="EC" id="2.10.1.1" evidence="4"/>
<keyword evidence="4" id="KW-0479">Metal-binding</keyword>
<dbReference type="Gene3D" id="2.40.340.10">
    <property type="entry name" value="MoeA, C-terminal, domain IV"/>
    <property type="match status" value="1"/>
</dbReference>
<protein>
    <recommendedName>
        <fullName evidence="4">Molybdopterin molybdenumtransferase</fullName>
        <ecNumber evidence="4">2.10.1.1</ecNumber>
    </recommendedName>
</protein>
<dbReference type="Gene3D" id="3.90.105.10">
    <property type="entry name" value="Molybdopterin biosynthesis moea protein, domain 2"/>
    <property type="match status" value="1"/>
</dbReference>
<keyword evidence="4" id="KW-0460">Magnesium</keyword>
<dbReference type="GO" id="GO:0046872">
    <property type="term" value="F:metal ion binding"/>
    <property type="evidence" value="ECO:0007669"/>
    <property type="project" value="UniProtKB-UniRule"/>
</dbReference>
<dbReference type="InterPro" id="IPR005110">
    <property type="entry name" value="MoeA_linker/N"/>
</dbReference>
<dbReference type="InterPro" id="IPR036688">
    <property type="entry name" value="MoeA_C_domain_IV_sf"/>
</dbReference>
<comment type="cofactor">
    <cofactor evidence="4">
        <name>Mg(2+)</name>
        <dbReference type="ChEBI" id="CHEBI:18420"/>
    </cofactor>
</comment>
<keyword evidence="4" id="KW-0500">Molybdenum</keyword>
<dbReference type="UniPathway" id="UPA00344"/>
<dbReference type="RefSeq" id="WP_146866615.1">
    <property type="nucleotide sequence ID" value="NZ_BKAU01000006.1"/>
</dbReference>
<evidence type="ECO:0000313" key="6">
    <source>
        <dbReference type="EMBL" id="GEP98236.1"/>
    </source>
</evidence>
<proteinExistence type="inferred from homology"/>
<organism evidence="6 7">
    <name type="scientific">Chitinophaga cymbidii</name>
    <dbReference type="NCBI Taxonomy" id="1096750"/>
    <lineage>
        <taxon>Bacteria</taxon>
        <taxon>Pseudomonadati</taxon>
        <taxon>Bacteroidota</taxon>
        <taxon>Chitinophagia</taxon>
        <taxon>Chitinophagales</taxon>
        <taxon>Chitinophagaceae</taxon>
        <taxon>Chitinophaga</taxon>
    </lineage>
</organism>
<name>A0A512RRE1_9BACT</name>
<sequence>MISVTAAMQQIAACRTSWGTESIPLEQSVGRVLAEPVTADRHYPPFHRATCDGFAIRFADYQSARKKQFPVIDTFRPGAELPTDHAAKVATGAILPPGMDTILSKDEVEEKNGQITFLNGNLRIYQHISRKGEDAMEGHKVLEAGTRIHFQHLALLASMGIAAVKTHRLPNVTIISAGDELRLLGAPVAENQLRDANSYTISGLLAQYGIIPASRFIVPEDKPSLEKAISASLEADLLVISGEATNTIVEVLQECGVEQVFHKVRAKPCKPLWFGYSPTKTRVLAFTGNPFAVQAGCKLFLETYIRACLNLPAVKPWLLPYTDHRAAVSSLDEYVPAVLLNKNGLRVRGLHATGNIVSAAHADGIICHATDAGSLEPGSLVPFYPWTDTQTPSVI</sequence>
<reference evidence="6 7" key="1">
    <citation type="submission" date="2019-07" db="EMBL/GenBank/DDBJ databases">
        <title>Whole genome shotgun sequence of Chitinophaga cymbidii NBRC 109752.</title>
        <authorList>
            <person name="Hosoyama A."/>
            <person name="Uohara A."/>
            <person name="Ohji S."/>
            <person name="Ichikawa N."/>
        </authorList>
    </citation>
    <scope>NUCLEOTIDE SEQUENCE [LARGE SCALE GENOMIC DNA]</scope>
    <source>
        <strain evidence="6 7">NBRC 109752</strain>
    </source>
</reference>
<dbReference type="GO" id="GO:0006777">
    <property type="term" value="P:Mo-molybdopterin cofactor biosynthetic process"/>
    <property type="evidence" value="ECO:0007669"/>
    <property type="project" value="UniProtKB-UniRule"/>
</dbReference>
<dbReference type="EMBL" id="BKAU01000006">
    <property type="protein sequence ID" value="GEP98236.1"/>
    <property type="molecule type" value="Genomic_DNA"/>
</dbReference>
<dbReference type="InterPro" id="IPR038987">
    <property type="entry name" value="MoeA-like"/>
</dbReference>
<dbReference type="SUPFAM" id="SSF53218">
    <property type="entry name" value="Molybdenum cofactor biosynthesis proteins"/>
    <property type="match status" value="1"/>
</dbReference>
<evidence type="ECO:0000256" key="1">
    <source>
        <dbReference type="ARBA" id="ARBA00002901"/>
    </source>
</evidence>
<keyword evidence="4 6" id="KW-0808">Transferase</keyword>
<comment type="pathway">
    <text evidence="4">Cofactor biosynthesis; molybdopterin biosynthesis.</text>
</comment>
<accession>A0A512RRE1</accession>
<gene>
    <name evidence="6" type="ORF">CCY01nite_44960</name>
</gene>
<evidence type="ECO:0000256" key="4">
    <source>
        <dbReference type="RuleBase" id="RU365090"/>
    </source>
</evidence>
<dbReference type="InterPro" id="IPR036425">
    <property type="entry name" value="MoaB/Mog-like_dom_sf"/>
</dbReference>
<dbReference type="SUPFAM" id="SSF63882">
    <property type="entry name" value="MoeA N-terminal region -like"/>
    <property type="match status" value="1"/>
</dbReference>
<dbReference type="Pfam" id="PF00994">
    <property type="entry name" value="MoCF_biosynth"/>
    <property type="match status" value="1"/>
</dbReference>
<dbReference type="Pfam" id="PF03453">
    <property type="entry name" value="MoeA_N"/>
    <property type="match status" value="1"/>
</dbReference>
<comment type="similarity">
    <text evidence="2 4">Belongs to the MoeA family.</text>
</comment>
<keyword evidence="7" id="KW-1185">Reference proteome</keyword>
<dbReference type="PANTHER" id="PTHR10192:SF5">
    <property type="entry name" value="GEPHYRIN"/>
    <property type="match status" value="1"/>
</dbReference>
<dbReference type="GO" id="GO:0005829">
    <property type="term" value="C:cytosol"/>
    <property type="evidence" value="ECO:0007669"/>
    <property type="project" value="TreeGrafter"/>
</dbReference>
<evidence type="ECO:0000313" key="7">
    <source>
        <dbReference type="Proteomes" id="UP000321436"/>
    </source>
</evidence>
<evidence type="ECO:0000256" key="3">
    <source>
        <dbReference type="ARBA" id="ARBA00047317"/>
    </source>
</evidence>
<dbReference type="InterPro" id="IPR001453">
    <property type="entry name" value="MoaB/Mog_dom"/>
</dbReference>
<comment type="caution">
    <text evidence="6">The sequence shown here is derived from an EMBL/GenBank/DDBJ whole genome shotgun (WGS) entry which is preliminary data.</text>
</comment>
<evidence type="ECO:0000259" key="5">
    <source>
        <dbReference type="SMART" id="SM00852"/>
    </source>
</evidence>
<dbReference type="Gene3D" id="3.40.980.10">
    <property type="entry name" value="MoaB/Mog-like domain"/>
    <property type="match status" value="1"/>
</dbReference>
<comment type="function">
    <text evidence="1 4">Catalyzes the insertion of molybdate into adenylated molybdopterin with the concomitant release of AMP.</text>
</comment>
<dbReference type="SMART" id="SM00852">
    <property type="entry name" value="MoCF_biosynth"/>
    <property type="match status" value="1"/>
</dbReference>
<dbReference type="OrthoDB" id="9804758at2"/>
<dbReference type="AlphaFoldDB" id="A0A512RRE1"/>
<dbReference type="CDD" id="cd00887">
    <property type="entry name" value="MoeA"/>
    <property type="match status" value="1"/>
</dbReference>
<dbReference type="SUPFAM" id="SSF63867">
    <property type="entry name" value="MoeA C-terminal domain-like"/>
    <property type="match status" value="1"/>
</dbReference>
<dbReference type="InterPro" id="IPR036135">
    <property type="entry name" value="MoeA_linker/N_sf"/>
</dbReference>
<dbReference type="PANTHER" id="PTHR10192">
    <property type="entry name" value="MOLYBDOPTERIN BIOSYNTHESIS PROTEIN"/>
    <property type="match status" value="1"/>
</dbReference>
<evidence type="ECO:0000256" key="2">
    <source>
        <dbReference type="ARBA" id="ARBA00010763"/>
    </source>
</evidence>
<comment type="catalytic activity">
    <reaction evidence="3">
        <text>adenylyl-molybdopterin + molybdate = Mo-molybdopterin + AMP + H(+)</text>
        <dbReference type="Rhea" id="RHEA:35047"/>
        <dbReference type="ChEBI" id="CHEBI:15378"/>
        <dbReference type="ChEBI" id="CHEBI:36264"/>
        <dbReference type="ChEBI" id="CHEBI:62727"/>
        <dbReference type="ChEBI" id="CHEBI:71302"/>
        <dbReference type="ChEBI" id="CHEBI:456215"/>
        <dbReference type="EC" id="2.10.1.1"/>
    </reaction>
</comment>
<dbReference type="GO" id="GO:0061599">
    <property type="term" value="F:molybdopterin molybdotransferase activity"/>
    <property type="evidence" value="ECO:0007669"/>
    <property type="project" value="UniProtKB-UniRule"/>
</dbReference>
<feature type="domain" description="MoaB/Mog" evidence="5">
    <location>
        <begin position="173"/>
        <end position="307"/>
    </location>
</feature>
<keyword evidence="4" id="KW-0501">Molybdenum cofactor biosynthesis</keyword>